<dbReference type="PANTHER" id="PTHR10963">
    <property type="entry name" value="GLYCOSYL HYDROLASE-RELATED"/>
    <property type="match status" value="1"/>
</dbReference>
<protein>
    <submittedName>
        <fullName evidence="4">Glycoside hydrolase family 16 protein</fullName>
    </submittedName>
</protein>
<accession>A0A6B2M591</accession>
<evidence type="ECO:0000256" key="1">
    <source>
        <dbReference type="ARBA" id="ARBA00006865"/>
    </source>
</evidence>
<dbReference type="PROSITE" id="PS51762">
    <property type="entry name" value="GH16_2"/>
    <property type="match status" value="1"/>
</dbReference>
<keyword evidence="5" id="KW-1185">Reference proteome</keyword>
<evidence type="ECO:0000313" key="5">
    <source>
        <dbReference type="Proteomes" id="UP000478417"/>
    </source>
</evidence>
<dbReference type="Gene3D" id="2.60.120.430">
    <property type="entry name" value="Galactose-binding lectin"/>
    <property type="match status" value="2"/>
</dbReference>
<dbReference type="InterPro" id="IPR013320">
    <property type="entry name" value="ConA-like_dom_sf"/>
</dbReference>
<dbReference type="CDD" id="cd08023">
    <property type="entry name" value="GH16_laminarinase_like"/>
    <property type="match status" value="1"/>
</dbReference>
<evidence type="ECO:0000259" key="3">
    <source>
        <dbReference type="PROSITE" id="PS51762"/>
    </source>
</evidence>
<dbReference type="Pfam" id="PF00722">
    <property type="entry name" value="Glyco_hydro_16"/>
    <property type="match status" value="1"/>
</dbReference>
<dbReference type="AlphaFoldDB" id="A0A6B2M591"/>
<dbReference type="EMBL" id="JAAGNX010000003">
    <property type="protein sequence ID" value="NDV63402.1"/>
    <property type="molecule type" value="Genomic_DNA"/>
</dbReference>
<feature type="signal peptide" evidence="2">
    <location>
        <begin position="1"/>
        <end position="20"/>
    </location>
</feature>
<dbReference type="GO" id="GO:0004553">
    <property type="term" value="F:hydrolase activity, hydrolyzing O-glycosyl compounds"/>
    <property type="evidence" value="ECO:0007669"/>
    <property type="project" value="InterPro"/>
</dbReference>
<dbReference type="SUPFAM" id="SSF49899">
    <property type="entry name" value="Concanavalin A-like lectins/glucanases"/>
    <property type="match status" value="1"/>
</dbReference>
<feature type="chain" id="PRO_5025455392" evidence="2">
    <location>
        <begin position="21"/>
        <end position="728"/>
    </location>
</feature>
<evidence type="ECO:0000313" key="4">
    <source>
        <dbReference type="EMBL" id="NDV63402.1"/>
    </source>
</evidence>
<organism evidence="4 5">
    <name type="scientific">Oceanipulchritudo coccoides</name>
    <dbReference type="NCBI Taxonomy" id="2706888"/>
    <lineage>
        <taxon>Bacteria</taxon>
        <taxon>Pseudomonadati</taxon>
        <taxon>Verrucomicrobiota</taxon>
        <taxon>Opitutia</taxon>
        <taxon>Puniceicoccales</taxon>
        <taxon>Oceanipulchritudinaceae</taxon>
        <taxon>Oceanipulchritudo</taxon>
    </lineage>
</organism>
<comment type="similarity">
    <text evidence="1">Belongs to the glycosyl hydrolase 16 family.</text>
</comment>
<dbReference type="InterPro" id="IPR008979">
    <property type="entry name" value="Galactose-bd-like_sf"/>
</dbReference>
<dbReference type="Gene3D" id="2.60.120.200">
    <property type="match status" value="1"/>
</dbReference>
<sequence length="728" mass="79819">MKATILNLAMLFLAGTSAHSAIVWQDEFNGTEIDTETWTWDVASHGFGNGQLEYDTSRAKNSYIDNGNLVIEAFREDYFGKAFTSARLNTQGRFAFKYGTLEARIKMPDTANGLWPAFWLLGNNFPGILWPAAGEIDIVEMGAASGITDGKQQERINSAIHYSNAADEYEFAAEWIDAAVDLSQDYHLYRIDWTPSSLTFFLDGVQFASWDITPAYLTEFHQPHFPILNLAIGGWEGSYTGVTDPSGVTALPTAGSSAKMYIDWIRLQDNPDTEIFLSADTEETGLFGVFTETTPVDNSLAYLTGDEPGFEYGSEAALFTWNNMTEAAVPGDTSEGSEVWTFDIAGGQWFGMGVFLPNFRNMKNYSDGFLHFDIKTTLTDDIKIGVKSSRGGESWQWIGDGTAGLGFARDGLWHTVSIPLNGYANADFNTIHQIFMIAADSASASTTLSIDNVYWEPSVVRPRPSSGNFGVYTETPANKTAGEYLLGVDGEFFIWSETLNPVAQSPYEGTESLSFTSAPGLQWFGAAFTPAVKYDLSAWDNPNGKLNFSMKTNSSTTFYVGMKSGNVIGPPSPEGWANEGPAGVGQVWIKFAPGSDPYGFIRDGNWHNIEIPIADIVGDTDLTQVSQLFQILGVDTAISDIELDDIYYSGGIAFVTTVVPSVVERGFGISWPSTDGSTYTMEWATEFGPGAVWTDMGQVIEGDWTRKTIFDPFGPGDTKRFYRVIETP</sequence>
<gene>
    <name evidence="4" type="ORF">G0Q06_13130</name>
</gene>
<dbReference type="PANTHER" id="PTHR10963:SF55">
    <property type="entry name" value="GLYCOSIDE HYDROLASE FAMILY 16 PROTEIN"/>
    <property type="match status" value="1"/>
</dbReference>
<keyword evidence="2" id="KW-0732">Signal</keyword>
<feature type="domain" description="GH16" evidence="3">
    <location>
        <begin position="17"/>
        <end position="273"/>
    </location>
</feature>
<reference evidence="4 5" key="1">
    <citation type="submission" date="2020-02" db="EMBL/GenBank/DDBJ databases">
        <title>Albibacoteraceae fam. nov., the first described family within the subdivision 4 Verrucomicrobia.</title>
        <authorList>
            <person name="Xi F."/>
        </authorList>
    </citation>
    <scope>NUCLEOTIDE SEQUENCE [LARGE SCALE GENOMIC DNA]</scope>
    <source>
        <strain evidence="4 5">CK1056</strain>
    </source>
</reference>
<dbReference type="InterPro" id="IPR050546">
    <property type="entry name" value="Glycosyl_Hydrlase_16"/>
</dbReference>
<comment type="caution">
    <text evidence="4">The sequence shown here is derived from an EMBL/GenBank/DDBJ whole genome shotgun (WGS) entry which is preliminary data.</text>
</comment>
<dbReference type="SUPFAM" id="SSF49785">
    <property type="entry name" value="Galactose-binding domain-like"/>
    <property type="match status" value="1"/>
</dbReference>
<evidence type="ECO:0000256" key="2">
    <source>
        <dbReference type="SAM" id="SignalP"/>
    </source>
</evidence>
<dbReference type="InterPro" id="IPR000757">
    <property type="entry name" value="Beta-glucanase-like"/>
</dbReference>
<dbReference type="GO" id="GO:0005975">
    <property type="term" value="P:carbohydrate metabolic process"/>
    <property type="evidence" value="ECO:0007669"/>
    <property type="project" value="InterPro"/>
</dbReference>
<proteinExistence type="inferred from homology"/>
<name>A0A6B2M591_9BACT</name>
<dbReference type="RefSeq" id="WP_163966928.1">
    <property type="nucleotide sequence ID" value="NZ_JAAGNX010000003.1"/>
</dbReference>
<dbReference type="Proteomes" id="UP000478417">
    <property type="component" value="Unassembled WGS sequence"/>
</dbReference>
<keyword evidence="4" id="KW-0378">Hydrolase</keyword>